<evidence type="ECO:0000313" key="4">
    <source>
        <dbReference type="Proteomes" id="UP001295684"/>
    </source>
</evidence>
<name>A0AAD1XB22_EUPCR</name>
<evidence type="ECO:0000256" key="2">
    <source>
        <dbReference type="SAM" id="Phobius"/>
    </source>
</evidence>
<keyword evidence="2" id="KW-0812">Transmembrane</keyword>
<accession>A0AAD1XB22</accession>
<feature type="region of interest" description="Disordered" evidence="1">
    <location>
        <begin position="322"/>
        <end position="376"/>
    </location>
</feature>
<dbReference type="Proteomes" id="UP001295684">
    <property type="component" value="Unassembled WGS sequence"/>
</dbReference>
<reference evidence="3" key="1">
    <citation type="submission" date="2023-07" db="EMBL/GenBank/DDBJ databases">
        <authorList>
            <consortium name="AG Swart"/>
            <person name="Singh M."/>
            <person name="Singh A."/>
            <person name="Seah K."/>
            <person name="Emmerich C."/>
        </authorList>
    </citation>
    <scope>NUCLEOTIDE SEQUENCE</scope>
    <source>
        <strain evidence="3">DP1</strain>
    </source>
</reference>
<organism evidence="3 4">
    <name type="scientific">Euplotes crassus</name>
    <dbReference type="NCBI Taxonomy" id="5936"/>
    <lineage>
        <taxon>Eukaryota</taxon>
        <taxon>Sar</taxon>
        <taxon>Alveolata</taxon>
        <taxon>Ciliophora</taxon>
        <taxon>Intramacronucleata</taxon>
        <taxon>Spirotrichea</taxon>
        <taxon>Hypotrichia</taxon>
        <taxon>Euplotida</taxon>
        <taxon>Euplotidae</taxon>
        <taxon>Moneuplotes</taxon>
    </lineage>
</organism>
<dbReference type="EMBL" id="CAMPGE010006395">
    <property type="protein sequence ID" value="CAI2365237.1"/>
    <property type="molecule type" value="Genomic_DNA"/>
</dbReference>
<proteinExistence type="predicted"/>
<feature type="transmembrane region" description="Helical" evidence="2">
    <location>
        <begin position="116"/>
        <end position="136"/>
    </location>
</feature>
<evidence type="ECO:0000313" key="3">
    <source>
        <dbReference type="EMBL" id="CAI2365237.1"/>
    </source>
</evidence>
<feature type="compositionally biased region" description="Basic and acidic residues" evidence="1">
    <location>
        <begin position="418"/>
        <end position="429"/>
    </location>
</feature>
<dbReference type="AlphaFoldDB" id="A0AAD1XB22"/>
<feature type="region of interest" description="Disordered" evidence="1">
    <location>
        <begin position="399"/>
        <end position="430"/>
    </location>
</feature>
<keyword evidence="2" id="KW-1133">Transmembrane helix</keyword>
<evidence type="ECO:0000256" key="1">
    <source>
        <dbReference type="SAM" id="MobiDB-lite"/>
    </source>
</evidence>
<feature type="compositionally biased region" description="Basic and acidic residues" evidence="1">
    <location>
        <begin position="350"/>
        <end position="371"/>
    </location>
</feature>
<comment type="caution">
    <text evidence="3">The sequence shown here is derived from an EMBL/GenBank/DDBJ whole genome shotgun (WGS) entry which is preliminary data.</text>
</comment>
<protein>
    <submittedName>
        <fullName evidence="3">Uncharacterized protein</fullName>
    </submittedName>
</protein>
<feature type="transmembrane region" description="Helical" evidence="2">
    <location>
        <begin position="84"/>
        <end position="104"/>
    </location>
</feature>
<feature type="transmembrane region" description="Helical" evidence="2">
    <location>
        <begin position="21"/>
        <end position="45"/>
    </location>
</feature>
<gene>
    <name evidence="3" type="ORF">ECRASSUSDP1_LOCUS6588</name>
</gene>
<keyword evidence="2" id="KW-0472">Membrane</keyword>
<sequence>MANSKGWKLKDYYVKPCTVKLIIIWDMIRVGIPIFYFVITIIIYFRDDNRDDDNDSSVLNSSSIIPSVTKAASNSNDELVSMSFLLGEIFRTFLICCMAVVAMCKKFDYMPTGTYFWTRSINSCFNVMSHLFQFLILGANIFRLAITTFSFMFDGYLSYIVYVFWQNLKETKNSSTSSSAQSDFSHQIDVECPDDQAKRLEEEIKAGLANDVLEVDEYDENGVPHTKAIRIDEDNKQVVVECILPPLKELNQYKSRDGSSRDNASRITAFLEDRQHPKTRKASYDNDMASSDYYRSKPSFKGTRKENFVFTSNHIQMINKSNQDLSEENKSRIHRNSGAASKLKLVSKHTGSERKWIAHDQEDKDQDDKNDSVSSVKEYAENEIYLDTHSRTSKIKKNLCNSPPVHKNNNIYAEQDDTVQRTKSKDAVKSAKSFRFTSQMECIERHETYDEGNRFSVSNKDESDE</sequence>
<keyword evidence="4" id="KW-1185">Reference proteome</keyword>